<feature type="region of interest" description="Disordered" evidence="1">
    <location>
        <begin position="329"/>
        <end position="364"/>
    </location>
</feature>
<reference evidence="2 3" key="1">
    <citation type="submission" date="2019-03" db="EMBL/GenBank/DDBJ databases">
        <title>Sequencing the genomes of 1000 actinobacteria strains.</title>
        <authorList>
            <person name="Klenk H.-P."/>
        </authorList>
    </citation>
    <scope>NUCLEOTIDE SEQUENCE [LARGE SCALE GENOMIC DNA]</scope>
    <source>
        <strain evidence="2 3">DSM 44969</strain>
    </source>
</reference>
<keyword evidence="3" id="KW-1185">Reference proteome</keyword>
<dbReference type="Gene3D" id="3.40.50.10540">
    <property type="entry name" value="Crotonobetainyl-coa:carnitine coa-transferase, domain 1"/>
    <property type="match status" value="1"/>
</dbReference>
<dbReference type="Proteomes" id="UP000295560">
    <property type="component" value="Unassembled WGS sequence"/>
</dbReference>
<dbReference type="Gene3D" id="3.30.1540.10">
    <property type="entry name" value="formyl-coa transferase, domain 3"/>
    <property type="match status" value="1"/>
</dbReference>
<evidence type="ECO:0000313" key="3">
    <source>
        <dbReference type="Proteomes" id="UP000295560"/>
    </source>
</evidence>
<proteinExistence type="predicted"/>
<organism evidence="2 3">
    <name type="scientific">Pseudonocardia endophytica</name>
    <dbReference type="NCBI Taxonomy" id="401976"/>
    <lineage>
        <taxon>Bacteria</taxon>
        <taxon>Bacillati</taxon>
        <taxon>Actinomycetota</taxon>
        <taxon>Actinomycetes</taxon>
        <taxon>Pseudonocardiales</taxon>
        <taxon>Pseudonocardiaceae</taxon>
        <taxon>Pseudonocardia</taxon>
    </lineage>
</organism>
<dbReference type="AlphaFoldDB" id="A0A4R1HZ07"/>
<dbReference type="GO" id="GO:0003824">
    <property type="term" value="F:catalytic activity"/>
    <property type="evidence" value="ECO:0007669"/>
    <property type="project" value="InterPro"/>
</dbReference>
<name>A0A4R1HZ07_PSEEN</name>
<gene>
    <name evidence="2" type="ORF">EV378_6833</name>
</gene>
<dbReference type="PANTHER" id="PTHR48228:SF5">
    <property type="entry name" value="ALPHA-METHYLACYL-COA RACEMASE"/>
    <property type="match status" value="1"/>
</dbReference>
<sequence length="384" mass="41325">MSTTGTAGQQPLRGSGPLAGVRVVELAGIGPGAFGATVLSDLGADVIRIDRLTPVAEDTVTMTGPLSRGRRSIALDLKTAEGTRTALALIDDADVLIDPFRPGVTRRLGLGPEIRESRPRLIYAQMTGWGQDGPLAPRAGHDLNYLALSGALAMMGTPGEPPPVPLNLVADFGGGGMLLVMGITAALYERERSGTGQLLDVAMLDGVTMLAASLFQLRRDGIITGERGRSFLDGGAPWYRAYRTADARYVTVAALEPQFYRALLAALDIPPADHPQWDRSTWPKLTGLLEERFAAEPLSHWDQQLTDLDVCYAPVLDLDELETHPHHMARQTVSSTYGLREPTPAPRFSRTPARIQGPATEPGQHTTEILAELADRQAHVDLDH</sequence>
<dbReference type="PANTHER" id="PTHR48228">
    <property type="entry name" value="SUCCINYL-COA--D-CITRAMALATE COA-TRANSFERASE"/>
    <property type="match status" value="1"/>
</dbReference>
<protein>
    <submittedName>
        <fullName evidence="2">Alpha-methylacyl-CoA racemase</fullName>
    </submittedName>
</protein>
<evidence type="ECO:0000256" key="1">
    <source>
        <dbReference type="SAM" id="MobiDB-lite"/>
    </source>
</evidence>
<dbReference type="SUPFAM" id="SSF89796">
    <property type="entry name" value="CoA-transferase family III (CaiB/BaiF)"/>
    <property type="match status" value="1"/>
</dbReference>
<dbReference type="InterPro" id="IPR044855">
    <property type="entry name" value="CoA-Trfase_III_dom3_sf"/>
</dbReference>
<dbReference type="InterPro" id="IPR050509">
    <property type="entry name" value="CoA-transferase_III"/>
</dbReference>
<dbReference type="InterPro" id="IPR023606">
    <property type="entry name" value="CoA-Trfase_III_dom_1_sf"/>
</dbReference>
<dbReference type="OrthoDB" id="9797653at2"/>
<dbReference type="Pfam" id="PF02515">
    <property type="entry name" value="CoA_transf_3"/>
    <property type="match status" value="1"/>
</dbReference>
<comment type="caution">
    <text evidence="2">The sequence shown here is derived from an EMBL/GenBank/DDBJ whole genome shotgun (WGS) entry which is preliminary data.</text>
</comment>
<dbReference type="EMBL" id="SMFZ01000002">
    <property type="protein sequence ID" value="TCK22822.1"/>
    <property type="molecule type" value="Genomic_DNA"/>
</dbReference>
<dbReference type="InterPro" id="IPR003673">
    <property type="entry name" value="CoA-Trfase_fam_III"/>
</dbReference>
<evidence type="ECO:0000313" key="2">
    <source>
        <dbReference type="EMBL" id="TCK22822.1"/>
    </source>
</evidence>
<accession>A0A4R1HZ07</accession>